<name>A0A7H0VBQ5_9FLAO</name>
<sequence length="103" mass="12058">MSLRKFLTFSALICAFFCIYLGYFGLEQEFWQKLFVAVQASSSGQWDNPPEWALGFRWMGYLLIAFNLALYFLGKNWHRGLYLGIFVLTLLLTVFISSWIITH</sequence>
<evidence type="ECO:0000256" key="1">
    <source>
        <dbReference type="SAM" id="Phobius"/>
    </source>
</evidence>
<dbReference type="KEGG" id="chyd:H4K34_12300"/>
<dbReference type="Proteomes" id="UP000516305">
    <property type="component" value="Chromosome"/>
</dbReference>
<keyword evidence="1" id="KW-0812">Transmembrane</keyword>
<feature type="transmembrane region" description="Helical" evidence="1">
    <location>
        <begin position="7"/>
        <end position="26"/>
    </location>
</feature>
<accession>A0A7H0VBQ5</accession>
<dbReference type="AlphaFoldDB" id="A0A7H0VBQ5"/>
<reference evidence="2 3" key="1">
    <citation type="submission" date="2020-08" db="EMBL/GenBank/DDBJ databases">
        <title>Croceimicrobium hydrocarbonivorans gen. nov., sp. nov., a novel marine bacterium isolated from a bacterial consortium that degrades polyethylene terephthalate.</title>
        <authorList>
            <person name="Liu R."/>
        </authorList>
    </citation>
    <scope>NUCLEOTIDE SEQUENCE [LARGE SCALE GENOMIC DNA]</scope>
    <source>
        <strain evidence="2 3">A20-9</strain>
    </source>
</reference>
<dbReference type="EMBL" id="CP060139">
    <property type="protein sequence ID" value="QNR23153.1"/>
    <property type="molecule type" value="Genomic_DNA"/>
</dbReference>
<dbReference type="RefSeq" id="WP_210757689.1">
    <property type="nucleotide sequence ID" value="NZ_CP060139.1"/>
</dbReference>
<evidence type="ECO:0000313" key="2">
    <source>
        <dbReference type="EMBL" id="QNR23153.1"/>
    </source>
</evidence>
<evidence type="ECO:0000313" key="3">
    <source>
        <dbReference type="Proteomes" id="UP000516305"/>
    </source>
</evidence>
<protein>
    <submittedName>
        <fullName evidence="2">Uncharacterized protein</fullName>
    </submittedName>
</protein>
<keyword evidence="3" id="KW-1185">Reference proteome</keyword>
<keyword evidence="1" id="KW-1133">Transmembrane helix</keyword>
<proteinExistence type="predicted"/>
<feature type="transmembrane region" description="Helical" evidence="1">
    <location>
        <begin position="56"/>
        <end position="74"/>
    </location>
</feature>
<keyword evidence="1" id="KW-0472">Membrane</keyword>
<organism evidence="2 3">
    <name type="scientific">Croceimicrobium hydrocarbonivorans</name>
    <dbReference type="NCBI Taxonomy" id="2761580"/>
    <lineage>
        <taxon>Bacteria</taxon>
        <taxon>Pseudomonadati</taxon>
        <taxon>Bacteroidota</taxon>
        <taxon>Flavobacteriia</taxon>
        <taxon>Flavobacteriales</taxon>
        <taxon>Owenweeksiaceae</taxon>
        <taxon>Croceimicrobium</taxon>
    </lineage>
</organism>
<feature type="transmembrane region" description="Helical" evidence="1">
    <location>
        <begin position="81"/>
        <end position="101"/>
    </location>
</feature>
<gene>
    <name evidence="2" type="ORF">H4K34_12300</name>
</gene>